<dbReference type="AlphaFoldDB" id="A0A066XLL3"/>
<dbReference type="HOGENOM" id="CLU_1320823_0_0_1"/>
<gene>
    <name evidence="2" type="ORF">CSUB01_12462</name>
</gene>
<dbReference type="Proteomes" id="UP000027238">
    <property type="component" value="Unassembled WGS sequence"/>
</dbReference>
<comment type="caution">
    <text evidence="2">The sequence shown here is derived from an EMBL/GenBank/DDBJ whole genome shotgun (WGS) entry which is preliminary data.</text>
</comment>
<name>A0A066XLL3_COLSU</name>
<protein>
    <submittedName>
        <fullName evidence="2">Uncharacterized protein</fullName>
    </submittedName>
</protein>
<evidence type="ECO:0000313" key="2">
    <source>
        <dbReference type="EMBL" id="KDN68544.1"/>
    </source>
</evidence>
<evidence type="ECO:0000313" key="3">
    <source>
        <dbReference type="Proteomes" id="UP000027238"/>
    </source>
</evidence>
<proteinExistence type="predicted"/>
<keyword evidence="3" id="KW-1185">Reference proteome</keyword>
<organism evidence="2 3">
    <name type="scientific">Colletotrichum sublineola</name>
    <name type="common">Sorghum anthracnose fungus</name>
    <dbReference type="NCBI Taxonomy" id="1173701"/>
    <lineage>
        <taxon>Eukaryota</taxon>
        <taxon>Fungi</taxon>
        <taxon>Dikarya</taxon>
        <taxon>Ascomycota</taxon>
        <taxon>Pezizomycotina</taxon>
        <taxon>Sordariomycetes</taxon>
        <taxon>Hypocreomycetidae</taxon>
        <taxon>Glomerellales</taxon>
        <taxon>Glomerellaceae</taxon>
        <taxon>Colletotrichum</taxon>
        <taxon>Colletotrichum graminicola species complex</taxon>
    </lineage>
</organism>
<dbReference type="EMBL" id="JMSE01000657">
    <property type="protein sequence ID" value="KDN68544.1"/>
    <property type="molecule type" value="Genomic_DNA"/>
</dbReference>
<reference evidence="3" key="1">
    <citation type="journal article" date="2014" name="Genome Announc.">
        <title>Draft genome sequence of Colletotrichum sublineola, a destructive pathogen of cultivated sorghum.</title>
        <authorList>
            <person name="Baroncelli R."/>
            <person name="Sanz-Martin J.M."/>
            <person name="Rech G.E."/>
            <person name="Sukno S.A."/>
            <person name="Thon M.R."/>
        </authorList>
    </citation>
    <scope>NUCLEOTIDE SEQUENCE [LARGE SCALE GENOMIC DNA]</scope>
    <source>
        <strain evidence="3">TX430BB</strain>
    </source>
</reference>
<sequence>MISNEDVEAADQRLEELRPALAGSVQHVPAARGPGRGFICINVQLDDPGRSRQYVVSAATPFPGDALSGAWGVLGRLWQRRRLLGRGRTWRPAGCRSLSALQQKRHIALHYWTLRLRSPLAGTCLPRSRNVPPPDVHVPLRFGPSFSIGKAESGSRGTSEWNRDWLPAAPPAQSDDGAMWPASLAVATPYLRNPDTTMASRVVQHRRE</sequence>
<evidence type="ECO:0000256" key="1">
    <source>
        <dbReference type="SAM" id="MobiDB-lite"/>
    </source>
</evidence>
<feature type="region of interest" description="Disordered" evidence="1">
    <location>
        <begin position="149"/>
        <end position="177"/>
    </location>
</feature>
<accession>A0A066XLL3</accession>